<dbReference type="SUPFAM" id="SSF52833">
    <property type="entry name" value="Thioredoxin-like"/>
    <property type="match status" value="1"/>
</dbReference>
<dbReference type="EMBL" id="MLJW01000007">
    <property type="protein sequence ID" value="OIR16351.1"/>
    <property type="molecule type" value="Genomic_DNA"/>
</dbReference>
<dbReference type="AlphaFoldDB" id="A0A1J5T653"/>
<dbReference type="PROSITE" id="PS51352">
    <property type="entry name" value="THIOREDOXIN_2"/>
    <property type="match status" value="1"/>
</dbReference>
<dbReference type="PANTHER" id="PTHR12151">
    <property type="entry name" value="ELECTRON TRANSPORT PROTIN SCO1/SENC FAMILY MEMBER"/>
    <property type="match status" value="1"/>
</dbReference>
<dbReference type="CDD" id="cd02968">
    <property type="entry name" value="SCO"/>
    <property type="match status" value="1"/>
</dbReference>
<comment type="caution">
    <text evidence="4">The sequence shown here is derived from an EMBL/GenBank/DDBJ whole genome shotgun (WGS) entry which is preliminary data.</text>
</comment>
<dbReference type="InterPro" id="IPR036249">
    <property type="entry name" value="Thioredoxin-like_sf"/>
</dbReference>
<dbReference type="Pfam" id="PF02630">
    <property type="entry name" value="SCO1-SenC"/>
    <property type="match status" value="1"/>
</dbReference>
<accession>A0A1J5T653</accession>
<evidence type="ECO:0000259" key="3">
    <source>
        <dbReference type="PROSITE" id="PS51352"/>
    </source>
</evidence>
<dbReference type="Gene3D" id="3.40.30.10">
    <property type="entry name" value="Glutaredoxin"/>
    <property type="match status" value="1"/>
</dbReference>
<dbReference type="InterPro" id="IPR003782">
    <property type="entry name" value="SCO1/SenC"/>
</dbReference>
<evidence type="ECO:0000256" key="1">
    <source>
        <dbReference type="ARBA" id="ARBA00010996"/>
    </source>
</evidence>
<reference evidence="4" key="1">
    <citation type="submission" date="2016-10" db="EMBL/GenBank/DDBJ databases">
        <title>Sequence of Gallionella enrichment culture.</title>
        <authorList>
            <person name="Poehlein A."/>
            <person name="Muehling M."/>
            <person name="Daniel R."/>
        </authorList>
    </citation>
    <scope>NUCLEOTIDE SEQUENCE</scope>
</reference>
<dbReference type="PANTHER" id="PTHR12151:SF25">
    <property type="entry name" value="LINALOOL DEHYDRATASE_ISOMERASE DOMAIN-CONTAINING PROTEIN"/>
    <property type="match status" value="1"/>
</dbReference>
<evidence type="ECO:0000256" key="2">
    <source>
        <dbReference type="ARBA" id="ARBA00023008"/>
    </source>
</evidence>
<feature type="domain" description="Thioredoxin" evidence="3">
    <location>
        <begin position="47"/>
        <end position="180"/>
    </location>
</feature>
<dbReference type="InterPro" id="IPR013766">
    <property type="entry name" value="Thioredoxin_domain"/>
</dbReference>
<organism evidence="4">
    <name type="scientific">mine drainage metagenome</name>
    <dbReference type="NCBI Taxonomy" id="410659"/>
    <lineage>
        <taxon>unclassified sequences</taxon>
        <taxon>metagenomes</taxon>
        <taxon>ecological metagenomes</taxon>
    </lineage>
</organism>
<name>A0A1J5T653_9ZZZZ</name>
<gene>
    <name evidence="4" type="ORF">GALL_30730</name>
</gene>
<evidence type="ECO:0000313" key="4">
    <source>
        <dbReference type="EMBL" id="OIR16351.1"/>
    </source>
</evidence>
<proteinExistence type="inferred from homology"/>
<protein>
    <recommendedName>
        <fullName evidence="3">Thioredoxin domain-containing protein</fullName>
    </recommendedName>
</protein>
<comment type="similarity">
    <text evidence="1">Belongs to the SCO1/2 family.</text>
</comment>
<sequence>MKTSTKPLALIALAVLGFSTSIPGAELEDVGSMHAHHHMVMEQTKHQIVDYKLPQIQLVREDGKNVSLIEELNDGRPLVLNFMYTTCTEICPLTTKIFAELQDKLGTERDRVHMVSISIDPEQDTPEVLAKYAHKFGAGPQWQFYTGTIDASIAAQRAFEVYRGDKMEHNPVTFIRAAPGKSWLRIDGFAKSDELLRGLGDMDVFKEVRHPEIAY</sequence>
<keyword evidence="2" id="KW-0186">Copper</keyword>